<feature type="compositionally biased region" description="Low complexity" evidence="1">
    <location>
        <begin position="2033"/>
        <end position="2053"/>
    </location>
</feature>
<dbReference type="InterPro" id="IPR030127">
    <property type="entry name" value="MTSS1/MTSS2"/>
</dbReference>
<organism evidence="3 4">
    <name type="scientific">Bactrocera dorsalis</name>
    <name type="common">Oriental fruit fly</name>
    <name type="synonym">Dacus dorsalis</name>
    <dbReference type="NCBI Taxonomy" id="27457"/>
    <lineage>
        <taxon>Eukaryota</taxon>
        <taxon>Metazoa</taxon>
        <taxon>Ecdysozoa</taxon>
        <taxon>Arthropoda</taxon>
        <taxon>Hexapoda</taxon>
        <taxon>Insecta</taxon>
        <taxon>Pterygota</taxon>
        <taxon>Neoptera</taxon>
        <taxon>Endopterygota</taxon>
        <taxon>Diptera</taxon>
        <taxon>Brachycera</taxon>
        <taxon>Muscomorpha</taxon>
        <taxon>Tephritoidea</taxon>
        <taxon>Tephritidae</taxon>
        <taxon>Bactrocera</taxon>
        <taxon>Bactrocera</taxon>
    </lineage>
</organism>
<feature type="region of interest" description="Disordered" evidence="1">
    <location>
        <begin position="983"/>
        <end position="1031"/>
    </location>
</feature>
<feature type="compositionally biased region" description="Low complexity" evidence="1">
    <location>
        <begin position="2430"/>
        <end position="2451"/>
    </location>
</feature>
<feature type="compositionally biased region" description="Basic residues" evidence="1">
    <location>
        <begin position="2023"/>
        <end position="2032"/>
    </location>
</feature>
<feature type="region of interest" description="Disordered" evidence="1">
    <location>
        <begin position="942"/>
        <end position="971"/>
    </location>
</feature>
<feature type="compositionally biased region" description="Pro residues" evidence="1">
    <location>
        <begin position="1950"/>
        <end position="1959"/>
    </location>
</feature>
<dbReference type="PANTHER" id="PTHR15708">
    <property type="entry name" value="ACTIN BUNDLING/MISSING IN METASTASIS-RELATED"/>
    <property type="match status" value="1"/>
</dbReference>
<dbReference type="SUPFAM" id="SSF103657">
    <property type="entry name" value="BAR/IMD domain-like"/>
    <property type="match status" value="1"/>
</dbReference>
<name>A0ABM3JIP5_BACDO</name>
<feature type="compositionally biased region" description="Pro residues" evidence="1">
    <location>
        <begin position="2255"/>
        <end position="2267"/>
    </location>
</feature>
<feature type="compositionally biased region" description="Low complexity" evidence="1">
    <location>
        <begin position="1764"/>
        <end position="1786"/>
    </location>
</feature>
<dbReference type="InterPro" id="IPR013606">
    <property type="entry name" value="I-BAR_dom"/>
</dbReference>
<evidence type="ECO:0000313" key="4">
    <source>
        <dbReference type="RefSeq" id="XP_049309093.1"/>
    </source>
</evidence>
<feature type="compositionally biased region" description="Polar residues" evidence="1">
    <location>
        <begin position="2122"/>
        <end position="2159"/>
    </location>
</feature>
<feature type="compositionally biased region" description="Polar residues" evidence="1">
    <location>
        <begin position="1684"/>
        <end position="1696"/>
    </location>
</feature>
<reference evidence="4" key="1">
    <citation type="submission" date="2025-08" db="UniProtKB">
        <authorList>
            <consortium name="RefSeq"/>
        </authorList>
    </citation>
    <scope>IDENTIFICATION</scope>
    <source>
        <tissue evidence="4">Adult</tissue>
    </source>
</reference>
<sequence length="2583" mass="278917">MDLSLERDSSSALGSLFQQIINDLKNTSPLWEDFVTKATKLHQCLRAAIQAIAAYLDAFQKIADAATNSRGASKEIGTALTRVCLRHKAVESRLKTFTTAIMDCLVQPLQEKLEDWKRTVITIDKEHAKEYKRCRTELKKRSSDTLRLQKKARKGQSDTIQSLMDSHKQDVTLRRAELEEVEKKSLRSAMIEERLRYCTFVHMLQPVVKEECEVMSELGHLQEAMDSIALVTKEPSVLPQASEELIHDTKATMSLYPESPGGGSSSQGGCSNSLGSRKSSVCSISSMNSSGSSNSPGHHHYPRSLSQLISPAIRLKPGESSDSGFCSSPALTTQATTATSQSHAVSTWPPHSQDAVPVLPPASDRPHTISTAYEKGHQRPPLTVYTFQNPETILEGSGGSGSIPGTPNGTSGGAGSGANTPSTQKSPAGALSRPPLPVKPTRVRCSSLERPLSANNNRSTSNLLQRQCPSPIPAHITKELSAHHAQQQHMQQQQQQQLQQQHLQTTSPPPTYVNMSELANMAAAKITNQQQQQPVANLQQQHSIDSISSQFSNDSTASGYQLSQQQQSQHQSGVMVSANNNSSGSKTRSHSVSSSSASSNTPSLHSHPSIESGTIATPLVGQTPTPSSGSSTPQNHYSPLLTNSPSSTAAGTPSGGSVTSGMLSGFVYNVNSPTPPQSGTASVDSDVLKITETDAAGQQPTIIPAHETNAQQQQTSNTTNNNAMNNATCIESQTTPTETSEQTYTNATDSTVTANDTESPTIVENDERSRASVLQKASMFEKQAAAAAAAVTPGRSTVEAIYGTRRTPDEVYRAANTSAAGNHYQQPSPQQQQQQQQQQHVEQQEVDKSFEDSIQELNNLIGELDSFQREIDASKRATTATAPTPTADETVGDNCGDRPFPLIGTSSNSVVVVADSNQMSSNAKAITTLADTEAERVDTTTPLTVICPPRPPKSPQCASNQTSGCGTDLSDTASDDVAADVGSLTSINNNHNNNNNTKSSSNNNEHNTSLSSRESCATGGNDNNGRTLQQYNSDSELSRCYVSETSSLAGGYENPTFAHFATAVSSSSIAASSGVDEPADVGSVIGDNRSLMAVSSTTTADDCASHTSDTYQTPQQVADNGSDGGSNVVVIYDHQIPITPDIDYVKQNSEIVVLRTKDPLQQQLGRQEMRELTQLPTSLCAPHDGLAAPGAGMMSVLALSSSSLSCLGPTSPPHTATVAPAKQRLSSFRASSEQQLQLLGCGDNNNSGSELSLLRTPHHRHHQQYANAGTAQAQAACNEEGSRRVATPPNAHNMHADTIIRRKAAIPPPKPTLSIFNGQAADHNLSLEANASVRKSSNSSCRGSCEAVVERLTPAPAPPPPLLTKANFKADLDAKIRKQKLKLQLQHEQQQHHELLLQKQQLLQEQQQLQQHSPQSAGNNTNSSIYLSNHNHNHSNSNNTTTNNINTITTTTTTSGVGNGLGNRNSSSGASSNTHNNSNNNNCNAISLNKRSCSTAMSNATTTTSKTTTASASASSSNHLAFVVKAASSHHHTNASASSSLAGPQLVYQNVSLSACAYACSSTCATPTSIPPTIHTKQSAASASVSSASAPASNSNINSANAKPNITPRPASLSGGVTRIARRSSVNTAKPPPPVRRSSSVTPSHNATGTAATQLPQQNQQQQQHYQHPQQLHHLHPHANQQPSPATTTTIQNSHYDTVDSLPPPPAYLLDSRQAQSSTPTPPPPSAVSASAIPSSSLKVAETVKALSAMRHKPASPNAIRHMQQQQQQLQHSHQSLQFSPIQTPTPSSPSPTPTPIQLQQNIYSTTVKTFSSTALLPPDSNTEQTLHYDAYSYYNPYMEVSRTTTQLTSAKMPLTNANHANAAANEAAYQTLPITPTSIYYYDAVTTQPTTTIATTPMKSQYLQSNALPDTYGVHTTIRNTPTKANNPPVSPSYTSPPPYDFQHSKIELPPPLPPPNPNQQRSLKQQQHQQQQQKQFADHQYNTQATSTPHPTQYQYTNNNNQLQQKRQHEQIYDYLPSHQHLHHSPKLQHKPPQQQQQQPSQIQQQQQQQQLAHHLDALMIDNEDEATVYSDNASFRTSSPGIYAQPKIVTSMSSFRSGSPAPTNDHHNQHHHVIPPTQPKTNPNLIAQLSARLSKQNQQQHTSDGIYGSTPNSPNHHNMHQQQQQQQHQHQHHQSEPVYMRNYTHPHHQQQQQMSSVATGSMHQQQNYDAAQTPKHQSSYAPAGGVARQQQLQQQQQQQHHPHHREPHTHSCPPPLENPPPPPTNSSIYAATANATATMPKNAMRSNAGATYAPPTATMTLPKNLAQQRLQQQQHYQQQQQQQHYQQQQYQQSTAIGANAAAQQHHQSQQHSQTATVNQRAQMPLPHQQQQQQQMSYKQKSATLQSNHRQPPIPSRHSSVQQKIFVATNPFIQTTTIHCHSPASVHSQPASPTCSSPSSLASIYGTSSRSHHHHHHQQQQQQQHQHHGSGSGSGVGGGAAGNGYYAAPHNPTGYASSNIEKAGSIRSKTKAEFLENLNAKLAKQGLSGRAFAVRNLINSKALMYQNPQILMRPSAQYRAQPQPQAPPTPPTSSAEESSSH</sequence>
<dbReference type="PANTHER" id="PTHR15708:SF4">
    <property type="entry name" value="FI21477P1-RELATED"/>
    <property type="match status" value="1"/>
</dbReference>
<feature type="compositionally biased region" description="Low complexity" evidence="1">
    <location>
        <begin position="267"/>
        <end position="295"/>
    </location>
</feature>
<dbReference type="Proteomes" id="UP001652620">
    <property type="component" value="Chromosome 3"/>
</dbReference>
<feature type="region of interest" description="Disordered" evidence="1">
    <location>
        <begin position="253"/>
        <end position="303"/>
    </location>
</feature>
<feature type="compositionally biased region" description="Low complexity" evidence="1">
    <location>
        <begin position="582"/>
        <end position="607"/>
    </location>
</feature>
<feature type="compositionally biased region" description="Low complexity" evidence="1">
    <location>
        <begin position="2339"/>
        <end position="2359"/>
    </location>
</feature>
<feature type="compositionally biased region" description="Low complexity" evidence="1">
    <location>
        <begin position="549"/>
        <end position="572"/>
    </location>
</feature>
<gene>
    <name evidence="4" type="primary">LOC105228998</name>
</gene>
<feature type="compositionally biased region" description="Polar residues" evidence="1">
    <location>
        <begin position="1918"/>
        <end position="1927"/>
    </location>
</feature>
<feature type="region of interest" description="Disordered" evidence="1">
    <location>
        <begin position="750"/>
        <end position="770"/>
    </location>
</feature>
<feature type="compositionally biased region" description="Low complexity" evidence="1">
    <location>
        <begin position="2232"/>
        <end position="2242"/>
    </location>
</feature>
<accession>A0ABM3JIP5</accession>
<feature type="compositionally biased region" description="Low complexity" evidence="1">
    <location>
        <begin position="483"/>
        <end position="504"/>
    </location>
</feature>
<feature type="compositionally biased region" description="Low complexity" evidence="1">
    <location>
        <begin position="825"/>
        <end position="841"/>
    </location>
</feature>
<feature type="compositionally biased region" description="Low complexity" evidence="1">
    <location>
        <begin position="1654"/>
        <end position="1670"/>
    </location>
</feature>
<evidence type="ECO:0000313" key="3">
    <source>
        <dbReference type="Proteomes" id="UP001652620"/>
    </source>
</evidence>
<feature type="compositionally biased region" description="Low complexity" evidence="1">
    <location>
        <begin position="1422"/>
        <end position="1483"/>
    </location>
</feature>
<feature type="domain" description="IMD" evidence="2">
    <location>
        <begin position="1"/>
        <end position="252"/>
    </location>
</feature>
<feature type="region of interest" description="Disordered" evidence="1">
    <location>
        <begin position="1406"/>
        <end position="1483"/>
    </location>
</feature>
<feature type="compositionally biased region" description="Low complexity" evidence="1">
    <location>
        <begin position="1587"/>
        <end position="1602"/>
    </location>
</feature>
<feature type="region of interest" description="Disordered" evidence="1">
    <location>
        <begin position="2556"/>
        <end position="2583"/>
    </location>
</feature>
<feature type="compositionally biased region" description="Low complexity" evidence="1">
    <location>
        <begin position="642"/>
        <end position="657"/>
    </location>
</feature>
<evidence type="ECO:0000256" key="1">
    <source>
        <dbReference type="SAM" id="MobiDB-lite"/>
    </source>
</evidence>
<proteinExistence type="predicted"/>
<feature type="compositionally biased region" description="Low complexity" evidence="1">
    <location>
        <begin position="621"/>
        <end position="634"/>
    </location>
</feature>
<dbReference type="CDD" id="cd07643">
    <property type="entry name" value="I-BAR_IMD_MIM"/>
    <property type="match status" value="1"/>
</dbReference>
<dbReference type="Pfam" id="PF08397">
    <property type="entry name" value="IMD"/>
    <property type="match status" value="1"/>
</dbReference>
<feature type="compositionally biased region" description="Polar residues" evidence="1">
    <location>
        <begin position="2197"/>
        <end position="2223"/>
    </location>
</feature>
<feature type="compositionally biased region" description="Pro residues" evidence="1">
    <location>
        <begin position="1930"/>
        <end position="1941"/>
    </location>
</feature>
<feature type="region of interest" description="Disordered" evidence="1">
    <location>
        <begin position="1749"/>
        <end position="1796"/>
    </location>
</feature>
<dbReference type="PROSITE" id="PS51338">
    <property type="entry name" value="IMD"/>
    <property type="match status" value="1"/>
</dbReference>
<feature type="region of interest" description="Disordered" evidence="1">
    <location>
        <begin position="1101"/>
        <end position="1122"/>
    </location>
</feature>
<feature type="compositionally biased region" description="Polar residues" evidence="1">
    <location>
        <begin position="2378"/>
        <end position="2392"/>
    </location>
</feature>
<feature type="compositionally biased region" description="Low complexity" evidence="1">
    <location>
        <begin position="983"/>
        <end position="1012"/>
    </location>
</feature>
<dbReference type="InterPro" id="IPR027267">
    <property type="entry name" value="AH/BAR_dom_sf"/>
</dbReference>
<evidence type="ECO:0000259" key="2">
    <source>
        <dbReference type="PROSITE" id="PS51338"/>
    </source>
</evidence>
<feature type="region of interest" description="Disordered" evidence="1">
    <location>
        <begin position="875"/>
        <end position="894"/>
    </location>
</feature>
<feature type="region of interest" description="Disordered" evidence="1">
    <location>
        <begin position="2096"/>
        <end position="2271"/>
    </location>
</feature>
<keyword evidence="3" id="KW-1185">Reference proteome</keyword>
<feature type="compositionally biased region" description="Low complexity" evidence="1">
    <location>
        <begin position="2574"/>
        <end position="2583"/>
    </location>
</feature>
<dbReference type="Gene3D" id="1.20.1270.60">
    <property type="entry name" value="Arfaptin homology (AH) domain/BAR domain"/>
    <property type="match status" value="1"/>
</dbReference>
<feature type="compositionally biased region" description="Polar residues" evidence="1">
    <location>
        <begin position="1982"/>
        <end position="1993"/>
    </location>
</feature>
<feature type="compositionally biased region" description="Low complexity" evidence="1">
    <location>
        <begin position="877"/>
        <end position="887"/>
    </location>
</feature>
<feature type="compositionally biased region" description="Gly residues" evidence="1">
    <location>
        <begin position="2472"/>
        <end position="2484"/>
    </location>
</feature>
<feature type="region of interest" description="Disordered" evidence="1">
    <location>
        <begin position="549"/>
        <end position="657"/>
    </location>
</feature>
<feature type="region of interest" description="Disordered" evidence="1">
    <location>
        <begin position="1587"/>
        <end position="1735"/>
    </location>
</feature>
<feature type="region of interest" description="Disordered" evidence="1">
    <location>
        <begin position="2339"/>
        <end position="2403"/>
    </location>
</feature>
<dbReference type="GeneID" id="105228998"/>
<dbReference type="RefSeq" id="XP_049309093.1">
    <property type="nucleotide sequence ID" value="XM_049453136.1"/>
</dbReference>
<feature type="region of interest" description="Disordered" evidence="1">
    <location>
        <begin position="480"/>
        <end position="513"/>
    </location>
</feature>
<feature type="compositionally biased region" description="Polar residues" evidence="1">
    <location>
        <begin position="750"/>
        <end position="762"/>
    </location>
</feature>
<feature type="region of interest" description="Disordered" evidence="1">
    <location>
        <begin position="2023"/>
        <end position="2053"/>
    </location>
</feature>
<feature type="region of interest" description="Disordered" evidence="1">
    <location>
        <begin position="2425"/>
        <end position="2487"/>
    </location>
</feature>
<feature type="compositionally biased region" description="Polar residues" evidence="1">
    <location>
        <begin position="956"/>
        <end position="965"/>
    </location>
</feature>
<feature type="compositionally biased region" description="Low complexity" evidence="1">
    <location>
        <begin position="327"/>
        <end position="347"/>
    </location>
</feature>
<feature type="compositionally biased region" description="Polar residues" evidence="1">
    <location>
        <begin position="2096"/>
        <end position="2105"/>
    </location>
</feature>
<feature type="region of interest" description="Disordered" evidence="1">
    <location>
        <begin position="819"/>
        <end position="843"/>
    </location>
</feature>
<feature type="compositionally biased region" description="Low complexity" evidence="1">
    <location>
        <begin position="1960"/>
        <end position="1977"/>
    </location>
</feature>
<feature type="region of interest" description="Disordered" evidence="1">
    <location>
        <begin position="316"/>
        <end position="468"/>
    </location>
</feature>
<feature type="region of interest" description="Disordered" evidence="1">
    <location>
        <begin position="1914"/>
        <end position="1999"/>
    </location>
</feature>
<feature type="compositionally biased region" description="Polar residues" evidence="1">
    <location>
        <begin position="1013"/>
        <end position="1031"/>
    </location>
</feature>
<feature type="compositionally biased region" description="Polar residues" evidence="1">
    <location>
        <begin position="453"/>
        <end position="468"/>
    </location>
</feature>
<protein>
    <submittedName>
        <fullName evidence="4">Mucin-4 isoform X6</fullName>
    </submittedName>
</protein>
<feature type="compositionally biased region" description="Low complexity" evidence="1">
    <location>
        <begin position="2556"/>
        <end position="2565"/>
    </location>
</feature>
<feature type="compositionally biased region" description="Polar residues" evidence="1">
    <location>
        <begin position="1101"/>
        <end position="1119"/>
    </location>
</feature>